<keyword evidence="2" id="KW-1134">Transmembrane beta strand</keyword>
<keyword evidence="1" id="KW-0732">Signal</keyword>
<keyword evidence="2" id="KW-0812">Transmembrane</keyword>
<accession>A0ABV6YQP8</accession>
<reference evidence="5 6" key="1">
    <citation type="submission" date="2024-09" db="EMBL/GenBank/DDBJ databases">
        <authorList>
            <person name="D'Angelo T."/>
        </authorList>
    </citation>
    <scope>NUCLEOTIDE SEQUENCE [LARGE SCALE GENOMIC DNA]</scope>
    <source>
        <strain evidence="5">SAG AM-311-F02</strain>
    </source>
</reference>
<dbReference type="PROSITE" id="PS52016">
    <property type="entry name" value="TONB_DEPENDENT_REC_3"/>
    <property type="match status" value="1"/>
</dbReference>
<evidence type="ECO:0000313" key="5">
    <source>
        <dbReference type="EMBL" id="MFC1800369.1"/>
    </source>
</evidence>
<keyword evidence="2" id="KW-0813">Transport</keyword>
<evidence type="ECO:0000256" key="1">
    <source>
        <dbReference type="ARBA" id="ARBA00022729"/>
    </source>
</evidence>
<dbReference type="PANTHER" id="PTHR30069">
    <property type="entry name" value="TONB-DEPENDENT OUTER MEMBRANE RECEPTOR"/>
    <property type="match status" value="1"/>
</dbReference>
<gene>
    <name evidence="5" type="ORF">ACFL2Z_05655</name>
</gene>
<name>A0ABV6YQP8_UNCEI</name>
<feature type="non-terminal residue" evidence="5">
    <location>
        <position position="363"/>
    </location>
</feature>
<keyword evidence="6" id="KW-1185">Reference proteome</keyword>
<dbReference type="InterPro" id="IPR012910">
    <property type="entry name" value="Plug_dom"/>
</dbReference>
<evidence type="ECO:0000313" key="6">
    <source>
        <dbReference type="Proteomes" id="UP001594288"/>
    </source>
</evidence>
<dbReference type="Pfam" id="PF07715">
    <property type="entry name" value="Plug"/>
    <property type="match status" value="1"/>
</dbReference>
<organism evidence="5 6">
    <name type="scientific">Eiseniibacteriota bacterium</name>
    <dbReference type="NCBI Taxonomy" id="2212470"/>
    <lineage>
        <taxon>Bacteria</taxon>
        <taxon>Candidatus Eiseniibacteriota</taxon>
    </lineage>
</organism>
<protein>
    <submittedName>
        <fullName evidence="5">TonB-dependent receptor</fullName>
    </submittedName>
</protein>
<sequence length="363" mass="39088">MSLRMPFEAAVLRAVAALSTAVLFCLPSCLLGATGAITTGITLKDSVYTLPEILVEAERLSDLHALKSSPGFVAIVPMDDAGRRVASAADYLGQAVGCHVRSSGSYGAYSTASIRGSSSRQVRVYIDGIPLHQAQTGVMDLADLPLASVERIEVYRGFGPFDLSGSSIGGVINVITESPGGRGASSNRGHLSLSLGSLFTRRLQGSYAFGAAGWNVLALGSALSSEGDYEFLDTNGTPYNPADDAMTARINNQLEEYEALLKVSGPLSAGILVASNQFYHRRQGLPGYSTVQSETERMTKTYDLLHLGWRRTFDHALSWDLNLGVHGLYQINHFEDRRPKKPGVKPDEKNRTVSYGAPARRMR</sequence>
<feature type="domain" description="TonB-dependent receptor plug" evidence="4">
    <location>
        <begin position="66"/>
        <end position="171"/>
    </location>
</feature>
<comment type="subcellular location">
    <subcellularLocation>
        <location evidence="2">Cell outer membrane</location>
        <topology evidence="2">Multi-pass membrane protein</topology>
    </subcellularLocation>
</comment>
<keyword evidence="2" id="KW-0998">Cell outer membrane</keyword>
<keyword evidence="2" id="KW-0472">Membrane</keyword>
<feature type="region of interest" description="Disordered" evidence="3">
    <location>
        <begin position="337"/>
        <end position="363"/>
    </location>
</feature>
<comment type="similarity">
    <text evidence="2">Belongs to the TonB-dependent receptor family.</text>
</comment>
<comment type="caution">
    <text evidence="5">The sequence shown here is derived from an EMBL/GenBank/DDBJ whole genome shotgun (WGS) entry which is preliminary data.</text>
</comment>
<dbReference type="SUPFAM" id="SSF56935">
    <property type="entry name" value="Porins"/>
    <property type="match status" value="1"/>
</dbReference>
<evidence type="ECO:0000256" key="3">
    <source>
        <dbReference type="SAM" id="MobiDB-lite"/>
    </source>
</evidence>
<keyword evidence="5" id="KW-0675">Receptor</keyword>
<feature type="compositionally biased region" description="Basic and acidic residues" evidence="3">
    <location>
        <begin position="337"/>
        <end position="351"/>
    </location>
</feature>
<dbReference type="PANTHER" id="PTHR30069:SF29">
    <property type="entry name" value="HEMOGLOBIN AND HEMOGLOBIN-HAPTOGLOBIN-BINDING PROTEIN 1-RELATED"/>
    <property type="match status" value="1"/>
</dbReference>
<dbReference type="Proteomes" id="UP001594288">
    <property type="component" value="Unassembled WGS sequence"/>
</dbReference>
<evidence type="ECO:0000259" key="4">
    <source>
        <dbReference type="Pfam" id="PF07715"/>
    </source>
</evidence>
<dbReference type="InterPro" id="IPR039426">
    <property type="entry name" value="TonB-dep_rcpt-like"/>
</dbReference>
<proteinExistence type="inferred from homology"/>
<dbReference type="InterPro" id="IPR037066">
    <property type="entry name" value="Plug_dom_sf"/>
</dbReference>
<dbReference type="Gene3D" id="2.170.130.10">
    <property type="entry name" value="TonB-dependent receptor, plug domain"/>
    <property type="match status" value="1"/>
</dbReference>
<dbReference type="EMBL" id="JBHPEI010000135">
    <property type="protein sequence ID" value="MFC1800369.1"/>
    <property type="molecule type" value="Genomic_DNA"/>
</dbReference>
<evidence type="ECO:0000256" key="2">
    <source>
        <dbReference type="PROSITE-ProRule" id="PRU01360"/>
    </source>
</evidence>